<dbReference type="SUPFAM" id="SSF47384">
    <property type="entry name" value="Homodimeric domain of signal transducing histidine kinase"/>
    <property type="match status" value="1"/>
</dbReference>
<evidence type="ECO:0000313" key="10">
    <source>
        <dbReference type="EMBL" id="VBB45283.1"/>
    </source>
</evidence>
<dbReference type="InterPro" id="IPR036890">
    <property type="entry name" value="HATPase_C_sf"/>
</dbReference>
<dbReference type="SUPFAM" id="SSF55785">
    <property type="entry name" value="PYP-like sensor domain (PAS domain)"/>
    <property type="match status" value="3"/>
</dbReference>
<dbReference type="EC" id="2.7.13.3" evidence="2"/>
<feature type="domain" description="PAS" evidence="8">
    <location>
        <begin position="49"/>
        <end position="119"/>
    </location>
</feature>
<dbReference type="SMART" id="SM00388">
    <property type="entry name" value="HisKA"/>
    <property type="match status" value="1"/>
</dbReference>
<reference evidence="10" key="1">
    <citation type="submission" date="2018-07" db="EMBL/GenBank/DDBJ databases">
        <authorList>
            <consortium name="Genoscope - CEA"/>
            <person name="William W."/>
        </authorList>
    </citation>
    <scope>NUCLEOTIDE SEQUENCE</scope>
    <source>
        <strain evidence="10">IK1</strain>
    </source>
</reference>
<dbReference type="SUPFAM" id="SSF55781">
    <property type="entry name" value="GAF domain-like"/>
    <property type="match status" value="1"/>
</dbReference>
<keyword evidence="6" id="KW-0175">Coiled coil</keyword>
<dbReference type="InterPro" id="IPR003018">
    <property type="entry name" value="GAF"/>
</dbReference>
<dbReference type="InterPro" id="IPR005467">
    <property type="entry name" value="His_kinase_dom"/>
</dbReference>
<dbReference type="CDD" id="cd00130">
    <property type="entry name" value="PAS"/>
    <property type="match status" value="3"/>
</dbReference>
<feature type="domain" description="PAS" evidence="8">
    <location>
        <begin position="217"/>
        <end position="289"/>
    </location>
</feature>
<evidence type="ECO:0000256" key="1">
    <source>
        <dbReference type="ARBA" id="ARBA00000085"/>
    </source>
</evidence>
<evidence type="ECO:0000256" key="5">
    <source>
        <dbReference type="ARBA" id="ARBA00022777"/>
    </source>
</evidence>
<name>A0A653ABD5_UNCDX</name>
<feature type="coiled-coil region" evidence="6">
    <location>
        <begin position="168"/>
        <end position="220"/>
    </location>
</feature>
<dbReference type="SMART" id="SM00091">
    <property type="entry name" value="PAS"/>
    <property type="match status" value="3"/>
</dbReference>
<feature type="domain" description="PAC" evidence="9">
    <location>
        <begin position="625"/>
        <end position="677"/>
    </location>
</feature>
<evidence type="ECO:0000256" key="2">
    <source>
        <dbReference type="ARBA" id="ARBA00012438"/>
    </source>
</evidence>
<dbReference type="Pfam" id="PF00512">
    <property type="entry name" value="HisKA"/>
    <property type="match status" value="1"/>
</dbReference>
<feature type="domain" description="PAS" evidence="8">
    <location>
        <begin position="549"/>
        <end position="622"/>
    </location>
</feature>
<dbReference type="PROSITE" id="PS50109">
    <property type="entry name" value="HIS_KIN"/>
    <property type="match status" value="1"/>
</dbReference>
<dbReference type="InterPro" id="IPR000014">
    <property type="entry name" value="PAS"/>
</dbReference>
<dbReference type="PANTHER" id="PTHR43304">
    <property type="entry name" value="PHYTOCHROME-LIKE PROTEIN CPH1"/>
    <property type="match status" value="1"/>
</dbReference>
<dbReference type="InterPro" id="IPR029016">
    <property type="entry name" value="GAF-like_dom_sf"/>
</dbReference>
<feature type="domain" description="Histidine kinase" evidence="7">
    <location>
        <begin position="690"/>
        <end position="895"/>
    </location>
</feature>
<dbReference type="Pfam" id="PF13185">
    <property type="entry name" value="GAF_2"/>
    <property type="match status" value="1"/>
</dbReference>
<dbReference type="InterPro" id="IPR001610">
    <property type="entry name" value="PAC"/>
</dbReference>
<dbReference type="SMART" id="SM00086">
    <property type="entry name" value="PAC"/>
    <property type="match status" value="3"/>
</dbReference>
<keyword evidence="5" id="KW-0418">Kinase</keyword>
<dbReference type="InterPro" id="IPR000700">
    <property type="entry name" value="PAS-assoc_C"/>
</dbReference>
<dbReference type="AlphaFoldDB" id="A0A653ABD5"/>
<dbReference type="EMBL" id="UPXX01000029">
    <property type="protein sequence ID" value="VBB45283.1"/>
    <property type="molecule type" value="Genomic_DNA"/>
</dbReference>
<dbReference type="SUPFAM" id="SSF55874">
    <property type="entry name" value="ATPase domain of HSP90 chaperone/DNA topoisomerase II/histidine kinase"/>
    <property type="match status" value="1"/>
</dbReference>
<dbReference type="InterPro" id="IPR003661">
    <property type="entry name" value="HisK_dim/P_dom"/>
</dbReference>
<evidence type="ECO:0000256" key="6">
    <source>
        <dbReference type="SAM" id="Coils"/>
    </source>
</evidence>
<dbReference type="InterPro" id="IPR035965">
    <property type="entry name" value="PAS-like_dom_sf"/>
</dbReference>
<dbReference type="PANTHER" id="PTHR43304:SF1">
    <property type="entry name" value="PAC DOMAIN-CONTAINING PROTEIN"/>
    <property type="match status" value="1"/>
</dbReference>
<dbReference type="GO" id="GO:0000155">
    <property type="term" value="F:phosphorelay sensor kinase activity"/>
    <property type="evidence" value="ECO:0007669"/>
    <property type="project" value="InterPro"/>
</dbReference>
<dbReference type="Pfam" id="PF08448">
    <property type="entry name" value="PAS_4"/>
    <property type="match status" value="2"/>
</dbReference>
<feature type="coiled-coil region" evidence="6">
    <location>
        <begin position="1"/>
        <end position="28"/>
    </location>
</feature>
<dbReference type="InterPro" id="IPR013655">
    <property type="entry name" value="PAS_fold_3"/>
</dbReference>
<dbReference type="PROSITE" id="PS50113">
    <property type="entry name" value="PAC"/>
    <property type="match status" value="3"/>
</dbReference>
<comment type="catalytic activity">
    <reaction evidence="1">
        <text>ATP + protein L-histidine = ADP + protein N-phospho-L-histidine.</text>
        <dbReference type="EC" id="2.7.13.3"/>
    </reaction>
</comment>
<dbReference type="CDD" id="cd00082">
    <property type="entry name" value="HisKA"/>
    <property type="match status" value="1"/>
</dbReference>
<protein>
    <recommendedName>
        <fullName evidence="2">histidine kinase</fullName>
        <ecNumber evidence="2">2.7.13.3</ecNumber>
    </recommendedName>
</protein>
<dbReference type="InterPro" id="IPR036097">
    <property type="entry name" value="HisK_dim/P_sf"/>
</dbReference>
<proteinExistence type="predicted"/>
<dbReference type="FunFam" id="3.30.450.20:FF:000155">
    <property type="entry name" value="Sensor histidine kinase TodS"/>
    <property type="match status" value="1"/>
</dbReference>
<dbReference type="InterPro" id="IPR013656">
    <property type="entry name" value="PAS_4"/>
</dbReference>
<sequence length="895" mass="102150">MKDEARTKEELLRDLRELRGRLAALESDSSTVCADEEQQRRMEAALREYERKCRVIFDQTFQFIGLLTPDGTLVEANRTALQFTGARPSDVIGKPFWDTPWWRHSKALQERLKEAVKRAASGEFVRFEVTHTAVDGELRCIDFSLKPVRDERGEVVYLIPEGRDISEQKRIEKELQRYREHLEVMVRERTAQLEGANEDLKKEMQERRRAEEAVREREKTLVEIVQGSPIPTFVIDTDHVVTHWNKACETLTGIPAEKMIGTRDQWRAFYPGERPVMADLIVDQASEAKLAAYYGDCHRPSVVREGAWEAERFFPSLGKKGKWLFFTAVPLRRSDGAIMGAIETLQDLTERHLTEDALRLDEARLEALLKLNQMGEGSMQEIAGFALDQAVSLTKSKMGYLGFVDAGGRTLTIHAWSAAVARECTVEAKPTVFELETMGLWGEALRQRKPVITNDYCAPNPWKKGIPAGHPRLIRHMNIPVFEGDRIVALAGVANKAEDYDGSDVRQITLLMQGMWRLLERRRAEEELRRHRDHLEELVKERTADLIESEEKYRTLVENVPLVVYRVSLDGKVLFVNHFVTEIFGYSPGEIFRCPALLLKDCVCSEDLEIVKELREKTLHKGQEFLAEYRIRHKKGHVVYVMDHAIPFESPDGRIKGADGIIMDVTSRIKLREELVRAEEQKTITEVSARLAHEIRNPLVSAGGFARRLLASMDHDDPNRAKVEIIVKEVRRLETILRMILNYLQPVKLYLSKNDPNALVENALNAVESELRESGVAVRLDLSPDVPEITVDRLQIELVLETLIKQAINQIEDGGELLISTTAADAVLKLVMKYPVKHVSRDDVEHFFYPFISSEKAYDTADLPLSKIVINKHGGDIDVRLEKPDTLVLRILMPL</sequence>
<dbReference type="Gene3D" id="3.30.450.40">
    <property type="match status" value="1"/>
</dbReference>
<dbReference type="Pfam" id="PF08447">
    <property type="entry name" value="PAS_3"/>
    <property type="match status" value="1"/>
</dbReference>
<accession>A0A653ABD5</accession>
<feature type="domain" description="PAC" evidence="9">
    <location>
        <begin position="125"/>
        <end position="177"/>
    </location>
</feature>
<evidence type="ECO:0000259" key="7">
    <source>
        <dbReference type="PROSITE" id="PS50109"/>
    </source>
</evidence>
<keyword evidence="3" id="KW-0597">Phosphoprotein</keyword>
<keyword evidence="4" id="KW-0808">Transferase</keyword>
<evidence type="ECO:0000259" key="9">
    <source>
        <dbReference type="PROSITE" id="PS50113"/>
    </source>
</evidence>
<evidence type="ECO:0000259" key="8">
    <source>
        <dbReference type="PROSITE" id="PS50112"/>
    </source>
</evidence>
<organism evidence="10">
    <name type="scientific">Uncultured Desulfatiglans sp</name>
    <dbReference type="NCBI Taxonomy" id="1748965"/>
    <lineage>
        <taxon>Bacteria</taxon>
        <taxon>Pseudomonadati</taxon>
        <taxon>Thermodesulfobacteriota</taxon>
        <taxon>Desulfobacteria</taxon>
        <taxon>Desulfatiglandales</taxon>
        <taxon>Desulfatiglandaceae</taxon>
        <taxon>Desulfatiglans</taxon>
        <taxon>environmental samples</taxon>
    </lineage>
</organism>
<dbReference type="NCBIfam" id="TIGR00229">
    <property type="entry name" value="sensory_box"/>
    <property type="match status" value="3"/>
</dbReference>
<dbReference type="Gene3D" id="3.30.450.20">
    <property type="entry name" value="PAS domain"/>
    <property type="match status" value="3"/>
</dbReference>
<dbReference type="Gene3D" id="3.30.565.10">
    <property type="entry name" value="Histidine kinase-like ATPase, C-terminal domain"/>
    <property type="match status" value="1"/>
</dbReference>
<dbReference type="SMART" id="SM00065">
    <property type="entry name" value="GAF"/>
    <property type="match status" value="1"/>
</dbReference>
<gene>
    <name evidence="10" type="ORF">TRIP_B350292</name>
</gene>
<dbReference type="PROSITE" id="PS50112">
    <property type="entry name" value="PAS"/>
    <property type="match status" value="3"/>
</dbReference>
<evidence type="ECO:0000256" key="4">
    <source>
        <dbReference type="ARBA" id="ARBA00022679"/>
    </source>
</evidence>
<dbReference type="InterPro" id="IPR052162">
    <property type="entry name" value="Sensor_kinase/Photoreceptor"/>
</dbReference>
<feature type="domain" description="PAC" evidence="9">
    <location>
        <begin position="308"/>
        <end position="360"/>
    </location>
</feature>
<dbReference type="Gene3D" id="1.10.287.130">
    <property type="match status" value="1"/>
</dbReference>
<evidence type="ECO:0000256" key="3">
    <source>
        <dbReference type="ARBA" id="ARBA00022553"/>
    </source>
</evidence>